<comment type="caution">
    <text evidence="1">The sequence shown here is derived from an EMBL/GenBank/DDBJ whole genome shotgun (WGS) entry which is preliminary data.</text>
</comment>
<evidence type="ECO:0000313" key="1">
    <source>
        <dbReference type="EMBL" id="GFT49573.1"/>
    </source>
</evidence>
<sequence length="111" mass="12747">MNKCQISIESRAPLYSFTTVFSIQCSKRIYFLNLNSNKARANPLELNPRALETIHILDPQNEWLHVYTGGSYALDVKGSGADGIAISLKTPYLWKKQRQLRWRELCHTGSY</sequence>
<dbReference type="Proteomes" id="UP000887013">
    <property type="component" value="Unassembled WGS sequence"/>
</dbReference>
<dbReference type="EMBL" id="BMAW01016541">
    <property type="protein sequence ID" value="GFT49573.1"/>
    <property type="molecule type" value="Genomic_DNA"/>
</dbReference>
<gene>
    <name evidence="1" type="ORF">NPIL_690131</name>
</gene>
<evidence type="ECO:0000313" key="2">
    <source>
        <dbReference type="Proteomes" id="UP000887013"/>
    </source>
</evidence>
<organism evidence="1 2">
    <name type="scientific">Nephila pilipes</name>
    <name type="common">Giant wood spider</name>
    <name type="synonym">Nephila maculata</name>
    <dbReference type="NCBI Taxonomy" id="299642"/>
    <lineage>
        <taxon>Eukaryota</taxon>
        <taxon>Metazoa</taxon>
        <taxon>Ecdysozoa</taxon>
        <taxon>Arthropoda</taxon>
        <taxon>Chelicerata</taxon>
        <taxon>Arachnida</taxon>
        <taxon>Araneae</taxon>
        <taxon>Araneomorphae</taxon>
        <taxon>Entelegynae</taxon>
        <taxon>Araneoidea</taxon>
        <taxon>Nephilidae</taxon>
        <taxon>Nephila</taxon>
    </lineage>
</organism>
<accession>A0A8X6P4A1</accession>
<proteinExistence type="predicted"/>
<reference evidence="1" key="1">
    <citation type="submission" date="2020-08" db="EMBL/GenBank/DDBJ databases">
        <title>Multicomponent nature underlies the extraordinary mechanical properties of spider dragline silk.</title>
        <authorList>
            <person name="Kono N."/>
            <person name="Nakamura H."/>
            <person name="Mori M."/>
            <person name="Yoshida Y."/>
            <person name="Ohtoshi R."/>
            <person name="Malay A.D."/>
            <person name="Moran D.A.P."/>
            <person name="Tomita M."/>
            <person name="Numata K."/>
            <person name="Arakawa K."/>
        </authorList>
    </citation>
    <scope>NUCLEOTIDE SEQUENCE</scope>
</reference>
<name>A0A8X6P4A1_NEPPI</name>
<protein>
    <submittedName>
        <fullName evidence="1">Uncharacterized protein</fullName>
    </submittedName>
</protein>
<dbReference type="AlphaFoldDB" id="A0A8X6P4A1"/>
<keyword evidence="2" id="KW-1185">Reference proteome</keyword>